<feature type="region of interest" description="Disordered" evidence="7">
    <location>
        <begin position="315"/>
        <end position="356"/>
    </location>
</feature>
<evidence type="ECO:0000256" key="3">
    <source>
        <dbReference type="ARBA" id="ARBA00005470"/>
    </source>
</evidence>
<feature type="region of interest" description="Disordered" evidence="7">
    <location>
        <begin position="847"/>
        <end position="866"/>
    </location>
</feature>
<dbReference type="PANTHER" id="PTHR48208:SF2">
    <property type="entry name" value="CENTROMERE PROTEIN I"/>
    <property type="match status" value="1"/>
</dbReference>
<comment type="subcellular location">
    <subcellularLocation>
        <location evidence="2">Chromosome</location>
        <location evidence="2">Centromere</location>
    </subcellularLocation>
    <subcellularLocation>
        <location evidence="1">Nucleus</location>
    </subcellularLocation>
</comment>
<feature type="region of interest" description="Disordered" evidence="7">
    <location>
        <begin position="104"/>
        <end position="133"/>
    </location>
</feature>
<protein>
    <recommendedName>
        <fullName evidence="10">Mis6-domain-containing protein</fullName>
    </recommendedName>
</protein>
<dbReference type="GO" id="GO:0005634">
    <property type="term" value="C:nucleus"/>
    <property type="evidence" value="ECO:0007669"/>
    <property type="project" value="UniProtKB-SubCell"/>
</dbReference>
<keyword evidence="9" id="KW-1185">Reference proteome</keyword>
<keyword evidence="6" id="KW-0137">Centromere</keyword>
<name>A0A316YVQ9_9BASI</name>
<dbReference type="GO" id="GO:0034080">
    <property type="term" value="P:CENP-A containing chromatin assembly"/>
    <property type="evidence" value="ECO:0007669"/>
    <property type="project" value="TreeGrafter"/>
</dbReference>
<evidence type="ECO:0008006" key="10">
    <source>
        <dbReference type="Google" id="ProtNLM"/>
    </source>
</evidence>
<keyword evidence="4" id="KW-0158">Chromosome</keyword>
<evidence type="ECO:0000313" key="9">
    <source>
        <dbReference type="Proteomes" id="UP000245768"/>
    </source>
</evidence>
<evidence type="ECO:0000256" key="4">
    <source>
        <dbReference type="ARBA" id="ARBA00022454"/>
    </source>
</evidence>
<accession>A0A316YVQ9</accession>
<dbReference type="AlphaFoldDB" id="A0A316YVQ9"/>
<dbReference type="Pfam" id="PF07778">
    <property type="entry name" value="CENP-I"/>
    <property type="match status" value="1"/>
</dbReference>
<feature type="compositionally biased region" description="Basic and acidic residues" evidence="7">
    <location>
        <begin position="124"/>
        <end position="133"/>
    </location>
</feature>
<dbReference type="OrthoDB" id="3354477at2759"/>
<sequence length="866" mass="95093">MEPTPLDNLIRTFSKLTANPSVDRAQVRGVAEKIEERANRQGLTDGQARSILGLCLRGTHGRKPLRSSLASKLIQAVKPARDTTFGPDTVLSVVGALRGADKGGAGFSAATRRDDGSDEESNSDIDRKDESVGSKRGRVRVDVSVQAQALKLLVLLLAPVPLNSVRLELHEDQGQTDNGGSSTEQAQLPSSFLSAAARHALLRSYGVLFHFLEYEELRPYLCHLLCHLTRRKHVKSYRINKLLTLRNDTSSESHVSALLSIYANFYPDFLASDRSQASMSARLVGMGLVGAGATGLRYPSPHWLVQVNDIWVRPQRHPDDDESSQVTSDRPPKKARRGRRAAPAPSNALASSHVPPPAMLGAPEGSCLVTEVASPRSLGLALDRIELPAQLAAALGHHITTLAVLCQGDTLAYHVERILDWTKSVLSEELNLSSLARSHQRIHCIQRPPSSHRKVAAILHALHDLFDNIGSTTSDFARWLARNVLQKDQVWQGLDQEEKRQVCGLLELMPPKEWQALHIDFFVPLAKHARRASASTSSLGGREACLIIETLSNLLSRWARKDWASTIAILERGMMAHYGMDELSNQVDYIATVSEAVAFAHDLASSAVASHPSRVLVQHAALTLYESTSAESLACLHRNTVPSPKVLLLLSLSPYTGIFALSGVCAIVQQLRKQFQHDGEEDEDEARPERVKEARLQYFDEHHKFALNSIVVLLADLVWRQKAFLNLEDETGNEADIGMPIDVLRRFRDRCESRGESLGHMAALTRGATLAALAEVFANETAKHNGARQPIVQGATTSFVLADARRRGFPPTILYAEFRTSFLRWLGTKKGARGIDALLSDTMRSLRPHASPRGTSQQATDAAISI</sequence>
<reference evidence="8 9" key="1">
    <citation type="journal article" date="2018" name="Mol. Biol. Evol.">
        <title>Broad Genomic Sampling Reveals a Smut Pathogenic Ancestry of the Fungal Clade Ustilaginomycotina.</title>
        <authorList>
            <person name="Kijpornyongpan T."/>
            <person name="Mondo S.J."/>
            <person name="Barry K."/>
            <person name="Sandor L."/>
            <person name="Lee J."/>
            <person name="Lipzen A."/>
            <person name="Pangilinan J."/>
            <person name="LaButti K."/>
            <person name="Hainaut M."/>
            <person name="Henrissat B."/>
            <person name="Grigoriev I.V."/>
            <person name="Spatafora J.W."/>
            <person name="Aime M.C."/>
        </authorList>
    </citation>
    <scope>NUCLEOTIDE SEQUENCE [LARGE SCALE GENOMIC DNA]</scope>
    <source>
        <strain evidence="8 9">MCA 4198</strain>
    </source>
</reference>
<comment type="similarity">
    <text evidence="3">Belongs to the CENP-I/CTF3 family.</text>
</comment>
<dbReference type="STRING" id="215250.A0A316YVQ9"/>
<dbReference type="PANTHER" id="PTHR48208">
    <property type="entry name" value="CENTROMERE PROTEIN I"/>
    <property type="match status" value="1"/>
</dbReference>
<organism evidence="8 9">
    <name type="scientific">Acaromyces ingoldii</name>
    <dbReference type="NCBI Taxonomy" id="215250"/>
    <lineage>
        <taxon>Eukaryota</taxon>
        <taxon>Fungi</taxon>
        <taxon>Dikarya</taxon>
        <taxon>Basidiomycota</taxon>
        <taxon>Ustilaginomycotina</taxon>
        <taxon>Exobasidiomycetes</taxon>
        <taxon>Exobasidiales</taxon>
        <taxon>Cryptobasidiaceae</taxon>
        <taxon>Acaromyces</taxon>
    </lineage>
</organism>
<dbReference type="RefSeq" id="XP_025380469.1">
    <property type="nucleotide sequence ID" value="XM_025524629.1"/>
</dbReference>
<dbReference type="GO" id="GO:0000939">
    <property type="term" value="C:inner kinetochore"/>
    <property type="evidence" value="ECO:0007669"/>
    <property type="project" value="TreeGrafter"/>
</dbReference>
<feature type="compositionally biased region" description="Low complexity" evidence="7">
    <location>
        <begin position="341"/>
        <end position="352"/>
    </location>
</feature>
<evidence type="ECO:0000256" key="6">
    <source>
        <dbReference type="ARBA" id="ARBA00023328"/>
    </source>
</evidence>
<dbReference type="InParanoid" id="A0A316YVQ9"/>
<evidence type="ECO:0000256" key="2">
    <source>
        <dbReference type="ARBA" id="ARBA00004584"/>
    </source>
</evidence>
<evidence type="ECO:0000313" key="8">
    <source>
        <dbReference type="EMBL" id="PWN93271.1"/>
    </source>
</evidence>
<dbReference type="GO" id="GO:0000070">
    <property type="term" value="P:mitotic sister chromatid segregation"/>
    <property type="evidence" value="ECO:0007669"/>
    <property type="project" value="TreeGrafter"/>
</dbReference>
<dbReference type="GeneID" id="37046545"/>
<dbReference type="Proteomes" id="UP000245768">
    <property type="component" value="Unassembled WGS sequence"/>
</dbReference>
<keyword evidence="5" id="KW-0539">Nucleus</keyword>
<evidence type="ECO:0000256" key="7">
    <source>
        <dbReference type="SAM" id="MobiDB-lite"/>
    </source>
</evidence>
<evidence type="ECO:0000256" key="1">
    <source>
        <dbReference type="ARBA" id="ARBA00004123"/>
    </source>
</evidence>
<dbReference type="EMBL" id="KZ819634">
    <property type="protein sequence ID" value="PWN93271.1"/>
    <property type="molecule type" value="Genomic_DNA"/>
</dbReference>
<dbReference type="InterPro" id="IPR012485">
    <property type="entry name" value="CENP-I"/>
</dbReference>
<proteinExistence type="inferred from homology"/>
<gene>
    <name evidence="8" type="ORF">FA10DRAFT_298679</name>
</gene>
<evidence type="ECO:0000256" key="5">
    <source>
        <dbReference type="ARBA" id="ARBA00023242"/>
    </source>
</evidence>